<evidence type="ECO:0000256" key="1">
    <source>
        <dbReference type="ARBA" id="ARBA00004401"/>
    </source>
</evidence>
<dbReference type="PANTHER" id="PTHR38035:SF1">
    <property type="entry name" value="ANCILLARY SECYEG TRANSLOCON SUBUNIT"/>
    <property type="match status" value="1"/>
</dbReference>
<dbReference type="GO" id="GO:0005886">
    <property type="term" value="C:plasma membrane"/>
    <property type="evidence" value="ECO:0007669"/>
    <property type="project" value="UniProtKB-SubCell"/>
</dbReference>
<protein>
    <recommendedName>
        <fullName evidence="8">Ancillary SecYEG translocon subunit</fullName>
    </recommendedName>
</protein>
<dbReference type="SUPFAM" id="SSF48452">
    <property type="entry name" value="TPR-like"/>
    <property type="match status" value="1"/>
</dbReference>
<dbReference type="KEGG" id="aant:HUK68_13645"/>
<keyword evidence="12" id="KW-1185">Reference proteome</keyword>
<dbReference type="InterPro" id="IPR018704">
    <property type="entry name" value="SecYEG/CpoB_TPR"/>
</dbReference>
<dbReference type="InterPro" id="IPR011990">
    <property type="entry name" value="TPR-like_helical_dom_sf"/>
</dbReference>
<feature type="transmembrane region" description="Helical" evidence="9">
    <location>
        <begin position="23"/>
        <end position="44"/>
    </location>
</feature>
<reference evidence="11 12" key="1">
    <citation type="submission" date="2020-06" db="EMBL/GenBank/DDBJ databases">
        <title>Acidovorax antarctica sp. nov., isolated from Corinth ice sheet soil, Antarctic Fields Peninsula.</title>
        <authorList>
            <person name="Xu Q."/>
            <person name="Peng F."/>
        </authorList>
    </citation>
    <scope>NUCLEOTIDE SEQUENCE [LARGE SCALE GENOMIC DNA]</scope>
    <source>
        <strain evidence="11 12">16-35-5</strain>
    </source>
</reference>
<evidence type="ECO:0000256" key="9">
    <source>
        <dbReference type="SAM" id="Phobius"/>
    </source>
</evidence>
<keyword evidence="2" id="KW-1003">Cell membrane</keyword>
<dbReference type="Gene3D" id="1.25.40.10">
    <property type="entry name" value="Tetratricopeptide repeat domain"/>
    <property type="match status" value="1"/>
</dbReference>
<proteinExistence type="inferred from homology"/>
<keyword evidence="5 9" id="KW-0472">Membrane</keyword>
<evidence type="ECO:0000256" key="5">
    <source>
        <dbReference type="ARBA" id="ARBA00023136"/>
    </source>
</evidence>
<dbReference type="InterPro" id="IPR026039">
    <property type="entry name" value="YfgM"/>
</dbReference>
<dbReference type="RefSeq" id="WP_175504657.1">
    <property type="nucleotide sequence ID" value="NZ_CP054840.1"/>
</dbReference>
<evidence type="ECO:0000256" key="4">
    <source>
        <dbReference type="ARBA" id="ARBA00022989"/>
    </source>
</evidence>
<gene>
    <name evidence="11" type="ORF">HUK68_13645</name>
</gene>
<evidence type="ECO:0000256" key="2">
    <source>
        <dbReference type="ARBA" id="ARBA00022475"/>
    </source>
</evidence>
<comment type="similarity">
    <text evidence="7">Belongs to the YfgM family.</text>
</comment>
<evidence type="ECO:0000313" key="11">
    <source>
        <dbReference type="EMBL" id="QKV53851.1"/>
    </source>
</evidence>
<accession>A0A6N1X3F2</accession>
<sequence>MAQHFDLEEQEQLDQLKHFWNKWGTPITGALIVVLGGFAAWNGYQYWQARQSTQAAALADAVTQAVEGRQLDRVGQALVDLKGSYAGTQQAAQAGLLAAKAYADAGQWDQAKETLTWVADKGSDNGLQSLARVRLASVLIEQKQPDAALQQLSASFPAEFTAVAADRRGDALAQQDKKTQAVAEYQKAYKAFDSQTDYRRLVEFKLNALGVQVQPQTSPTEAKL</sequence>
<dbReference type="AlphaFoldDB" id="A0A6N1X3F2"/>
<keyword evidence="6" id="KW-0143">Chaperone</keyword>
<evidence type="ECO:0000256" key="8">
    <source>
        <dbReference type="ARBA" id="ARBA00024235"/>
    </source>
</evidence>
<dbReference type="GO" id="GO:0044877">
    <property type="term" value="F:protein-containing complex binding"/>
    <property type="evidence" value="ECO:0007669"/>
    <property type="project" value="InterPro"/>
</dbReference>
<keyword evidence="3 9" id="KW-0812">Transmembrane</keyword>
<evidence type="ECO:0000256" key="7">
    <source>
        <dbReference type="ARBA" id="ARBA00024197"/>
    </source>
</evidence>
<dbReference type="PANTHER" id="PTHR38035">
    <property type="entry name" value="UPF0070 PROTEIN YFGM"/>
    <property type="match status" value="1"/>
</dbReference>
<feature type="domain" description="Ancillary SecYEG translocon subunit/Cell division coordinator CpoB TPR" evidence="10">
    <location>
        <begin position="17"/>
        <end position="210"/>
    </location>
</feature>
<evidence type="ECO:0000256" key="6">
    <source>
        <dbReference type="ARBA" id="ARBA00023186"/>
    </source>
</evidence>
<dbReference type="Proteomes" id="UP000509579">
    <property type="component" value="Chromosome"/>
</dbReference>
<evidence type="ECO:0000256" key="3">
    <source>
        <dbReference type="ARBA" id="ARBA00022692"/>
    </source>
</evidence>
<dbReference type="Pfam" id="PF09976">
    <property type="entry name" value="TPR_21"/>
    <property type="match status" value="1"/>
</dbReference>
<comment type="subcellular location">
    <subcellularLocation>
        <location evidence="1">Cell membrane</location>
        <topology evidence="1">Single-pass type II membrane protein</topology>
    </subcellularLocation>
</comment>
<dbReference type="PIRSF" id="PIRSF006170">
    <property type="entry name" value="YfgM"/>
    <property type="match status" value="1"/>
</dbReference>
<evidence type="ECO:0000313" key="12">
    <source>
        <dbReference type="Proteomes" id="UP000509579"/>
    </source>
</evidence>
<dbReference type="EMBL" id="CP054840">
    <property type="protein sequence ID" value="QKV53851.1"/>
    <property type="molecule type" value="Genomic_DNA"/>
</dbReference>
<organism evidence="11 12">
    <name type="scientific">Comamonas antarctica</name>
    <dbReference type="NCBI Taxonomy" id="2743470"/>
    <lineage>
        <taxon>Bacteria</taxon>
        <taxon>Pseudomonadati</taxon>
        <taxon>Pseudomonadota</taxon>
        <taxon>Betaproteobacteria</taxon>
        <taxon>Burkholderiales</taxon>
        <taxon>Comamonadaceae</taxon>
        <taxon>Comamonas</taxon>
    </lineage>
</organism>
<evidence type="ECO:0000259" key="10">
    <source>
        <dbReference type="Pfam" id="PF09976"/>
    </source>
</evidence>
<keyword evidence="4 9" id="KW-1133">Transmembrane helix</keyword>
<name>A0A6N1X3F2_9BURK</name>